<organism evidence="4 5">
    <name type="scientific">Henosepilachna vigintioctopunctata</name>
    <dbReference type="NCBI Taxonomy" id="420089"/>
    <lineage>
        <taxon>Eukaryota</taxon>
        <taxon>Metazoa</taxon>
        <taxon>Ecdysozoa</taxon>
        <taxon>Arthropoda</taxon>
        <taxon>Hexapoda</taxon>
        <taxon>Insecta</taxon>
        <taxon>Pterygota</taxon>
        <taxon>Neoptera</taxon>
        <taxon>Endopterygota</taxon>
        <taxon>Coleoptera</taxon>
        <taxon>Polyphaga</taxon>
        <taxon>Cucujiformia</taxon>
        <taxon>Coccinelloidea</taxon>
        <taxon>Coccinellidae</taxon>
        <taxon>Epilachninae</taxon>
        <taxon>Epilachnini</taxon>
        <taxon>Henosepilachna</taxon>
    </lineage>
</organism>
<sequence length="465" mass="53089">MGRPAKPRTIGKHTADDMKAALENIKNGMSVRKASKLSVIPFTTLRRYFHKIKNMNIDQATSTPNYSINKVFNEEQEKNLKDYFTYCALLFYGLSTKECRRIAYQMAHKEKSRNQSCEPREEASAIQPPLFQDYNDMNISGPSIKDSFQLEATTKLANSRFSSSSEVIFEEDVRSASNLAENVSVTLQSLDNITSLEKNDSPSILQESNDREPTPSAYGNSEISGNLISSPPPPPIELVANINLVTFAETTPSIVVKKSKIISPFEFRNPIKAGPRKSKRKTRKLGRSLIATDTPEKLEIEMDKNLTKKRKEAKKRKTAKKILHSDSENEELLEIPYQKSDEDNDWFDEEVENRPVPITSNYLERPLSHTPQEGEYVLVEFSTKKTQIYYVGIVLESRNEKWEYCISFLRQKSINKFHNPNEPDISYVKEHDIKLILPKPDISGSTSRQQSYLSFATDLSLLNIR</sequence>
<feature type="domain" description="HTH psq-type" evidence="3">
    <location>
        <begin position="15"/>
        <end position="49"/>
    </location>
</feature>
<dbReference type="Gene3D" id="1.10.10.60">
    <property type="entry name" value="Homeodomain-like"/>
    <property type="match status" value="1"/>
</dbReference>
<dbReference type="Pfam" id="PF05225">
    <property type="entry name" value="HTH_psq"/>
    <property type="match status" value="1"/>
</dbReference>
<feature type="region of interest" description="Disordered" evidence="2">
    <location>
        <begin position="198"/>
        <end position="229"/>
    </location>
</feature>
<dbReference type="EMBL" id="JARQZJ010000063">
    <property type="protein sequence ID" value="KAK9879928.1"/>
    <property type="molecule type" value="Genomic_DNA"/>
</dbReference>
<feature type="compositionally biased region" description="Polar residues" evidence="2">
    <location>
        <begin position="217"/>
        <end position="227"/>
    </location>
</feature>
<evidence type="ECO:0000256" key="2">
    <source>
        <dbReference type="SAM" id="MobiDB-lite"/>
    </source>
</evidence>
<evidence type="ECO:0000313" key="4">
    <source>
        <dbReference type="EMBL" id="KAK9879928.1"/>
    </source>
</evidence>
<protein>
    <recommendedName>
        <fullName evidence="3">HTH psq-type domain-containing protein</fullName>
    </recommendedName>
</protein>
<dbReference type="AlphaFoldDB" id="A0AAW1UFJ6"/>
<gene>
    <name evidence="4" type="ORF">WA026_008435</name>
</gene>
<evidence type="ECO:0000256" key="1">
    <source>
        <dbReference type="ARBA" id="ARBA00004123"/>
    </source>
</evidence>
<evidence type="ECO:0000259" key="3">
    <source>
        <dbReference type="Pfam" id="PF05225"/>
    </source>
</evidence>
<evidence type="ECO:0000313" key="5">
    <source>
        <dbReference type="Proteomes" id="UP001431783"/>
    </source>
</evidence>
<proteinExistence type="predicted"/>
<dbReference type="GO" id="GO:0003677">
    <property type="term" value="F:DNA binding"/>
    <property type="evidence" value="ECO:0007669"/>
    <property type="project" value="InterPro"/>
</dbReference>
<name>A0AAW1UFJ6_9CUCU</name>
<comment type="caution">
    <text evidence="4">The sequence shown here is derived from an EMBL/GenBank/DDBJ whole genome shotgun (WGS) entry which is preliminary data.</text>
</comment>
<dbReference type="InterPro" id="IPR009057">
    <property type="entry name" value="Homeodomain-like_sf"/>
</dbReference>
<keyword evidence="5" id="KW-1185">Reference proteome</keyword>
<dbReference type="Proteomes" id="UP001431783">
    <property type="component" value="Unassembled WGS sequence"/>
</dbReference>
<dbReference type="SUPFAM" id="SSF46689">
    <property type="entry name" value="Homeodomain-like"/>
    <property type="match status" value="1"/>
</dbReference>
<dbReference type="InterPro" id="IPR007889">
    <property type="entry name" value="HTH_Psq"/>
</dbReference>
<dbReference type="GO" id="GO:0005634">
    <property type="term" value="C:nucleus"/>
    <property type="evidence" value="ECO:0007669"/>
    <property type="project" value="UniProtKB-SubCell"/>
</dbReference>
<feature type="compositionally biased region" description="Polar residues" evidence="2">
    <location>
        <begin position="198"/>
        <end position="207"/>
    </location>
</feature>
<accession>A0AAW1UFJ6</accession>
<comment type="subcellular location">
    <subcellularLocation>
        <location evidence="1">Nucleus</location>
    </subcellularLocation>
</comment>
<reference evidence="4 5" key="1">
    <citation type="submission" date="2023-03" db="EMBL/GenBank/DDBJ databases">
        <title>Genome insight into feeding habits of ladybird beetles.</title>
        <authorList>
            <person name="Li H.-S."/>
            <person name="Huang Y.-H."/>
            <person name="Pang H."/>
        </authorList>
    </citation>
    <scope>NUCLEOTIDE SEQUENCE [LARGE SCALE GENOMIC DNA]</scope>
    <source>
        <strain evidence="4">SYSU_2023b</strain>
        <tissue evidence="4">Whole body</tissue>
    </source>
</reference>